<gene>
    <name evidence="1" type="ORF">C0Z18_05110</name>
</gene>
<organism evidence="1 2">
    <name type="scientific">Trinickia dabaoshanensis</name>
    <dbReference type="NCBI Taxonomy" id="564714"/>
    <lineage>
        <taxon>Bacteria</taxon>
        <taxon>Pseudomonadati</taxon>
        <taxon>Pseudomonadota</taxon>
        <taxon>Betaproteobacteria</taxon>
        <taxon>Burkholderiales</taxon>
        <taxon>Burkholderiaceae</taxon>
        <taxon>Trinickia</taxon>
    </lineage>
</organism>
<comment type="caution">
    <text evidence="1">The sequence shown here is derived from an EMBL/GenBank/DDBJ whole genome shotgun (WGS) entry which is preliminary data.</text>
</comment>
<name>A0A2N7VZV7_9BURK</name>
<proteinExistence type="predicted"/>
<sequence>MVPTVRRWPTVAMTKRAEIDARRRALRQSAARARHDAMGDGSASGPLALAGQALTAPVDAAHARCAAMQLVQEEHGLCHSLLTTPTIHRPFAFISV</sequence>
<dbReference type="EMBL" id="PNYA01000003">
    <property type="protein sequence ID" value="PMS22688.1"/>
    <property type="molecule type" value="Genomic_DNA"/>
</dbReference>
<dbReference type="AlphaFoldDB" id="A0A2N7VZV7"/>
<protein>
    <submittedName>
        <fullName evidence="1">Uncharacterized protein</fullName>
    </submittedName>
</protein>
<evidence type="ECO:0000313" key="2">
    <source>
        <dbReference type="Proteomes" id="UP000235616"/>
    </source>
</evidence>
<dbReference type="Proteomes" id="UP000235616">
    <property type="component" value="Unassembled WGS sequence"/>
</dbReference>
<keyword evidence="2" id="KW-1185">Reference proteome</keyword>
<reference evidence="1 2" key="1">
    <citation type="submission" date="2018-01" db="EMBL/GenBank/DDBJ databases">
        <title>Whole genome analyses suggest that Burkholderia sensu lato contains two further novel genera in the rhizoxinica-symbiotica group Mycetohabitans gen. nov., and Trinickia gen. nov.: implications for the evolution of diazotrophy and nodulation in the Burkholderiaceae.</title>
        <authorList>
            <person name="Estrada-de los Santos P."/>
            <person name="Palmer M."/>
            <person name="Chavez-Ramirez B."/>
            <person name="Beukes C."/>
            <person name="Steenkamp E.T."/>
            <person name="Hirsch A.M."/>
            <person name="Manyaka P."/>
            <person name="Maluk M."/>
            <person name="Lafos M."/>
            <person name="Crook M."/>
            <person name="Gross E."/>
            <person name="Simon M.F."/>
            <person name="Bueno dos Reis Junior F."/>
            <person name="Poole P.S."/>
            <person name="Venter S.N."/>
            <person name="James E.K."/>
        </authorList>
    </citation>
    <scope>NUCLEOTIDE SEQUENCE [LARGE SCALE GENOMIC DNA]</scope>
    <source>
        <strain evidence="1 2">GIMN1.004</strain>
    </source>
</reference>
<evidence type="ECO:0000313" key="1">
    <source>
        <dbReference type="EMBL" id="PMS22688.1"/>
    </source>
</evidence>
<accession>A0A2N7VZV7</accession>